<dbReference type="InterPro" id="IPR012341">
    <property type="entry name" value="6hp_glycosidase-like_sf"/>
</dbReference>
<dbReference type="GO" id="GO:0005975">
    <property type="term" value="P:carbohydrate metabolic process"/>
    <property type="evidence" value="ECO:0007669"/>
    <property type="project" value="InterPro"/>
</dbReference>
<reference evidence="1 2" key="1">
    <citation type="submission" date="2018-05" db="EMBL/GenBank/DDBJ databases">
        <title>Genomic Encyclopedia of Archaeal and Bacterial Type Strains, Phase II (KMG-II): from individual species to whole genera.</title>
        <authorList>
            <person name="Goeker M."/>
        </authorList>
    </citation>
    <scope>NUCLEOTIDE SEQUENCE [LARGE SCALE GENOMIC DNA]</scope>
    <source>
        <strain evidence="1 2">DSM 22214</strain>
    </source>
</reference>
<dbReference type="InterPro" id="IPR008928">
    <property type="entry name" value="6-hairpin_glycosidase_sf"/>
</dbReference>
<name>A0A316EG00_9BACT</name>
<dbReference type="RefSeq" id="WP_109741602.1">
    <property type="nucleotide sequence ID" value="NZ_QGGO01000003.1"/>
</dbReference>
<dbReference type="InterPro" id="IPR008313">
    <property type="entry name" value="GH125"/>
</dbReference>
<protein>
    <recommendedName>
        <fullName evidence="3">Meiotically up-regulated gene 157 (Mug157) protein</fullName>
    </recommendedName>
</protein>
<evidence type="ECO:0000313" key="1">
    <source>
        <dbReference type="EMBL" id="PWK28623.1"/>
    </source>
</evidence>
<comment type="caution">
    <text evidence="1">The sequence shown here is derived from an EMBL/GenBank/DDBJ whole genome shotgun (WGS) entry which is preliminary data.</text>
</comment>
<keyword evidence="2" id="KW-1185">Reference proteome</keyword>
<sequence length="474" mass="54201">MKNLNRRKFIQSATILTTGTLLKSKAAESSFPVVRVATDKRNFSSSAIEDTIARMKVKIKDPELAWLFENCFPNTLDTTVNFKMKGDRPDTFVITGDIHAMWLRDSTAQVTPYLSLIKQDEKLKKLIAGVINRQTECILIDPYANAFNDGVGHSEWLSDHTEMKPELHERKWELDSLCYTVRLAYNYWKITQDASIFDEKWMKAAQSIIATCREQQRLKGRGKYKFGRTTSWSTDTVPGDGYGNITKPNGLIHSIFRPSDDATVYPFLIPSNLFAVVSFRQMAEISEQVYKNSSFAKECSSFATEVENAIKKYAIINHPKYGKIYALEVDGFENSLLQDDANVPNLLSLPYLGAVKTDDVVYQNTRKLMLSESNPYYFKGKAAEGIGSPHTLSNQIWHLSIIMRAMTSSDDKEILQQLRFLKKTHANTGFMHESFDKDDANKFTRKWFAWANTLFGEMILKIEKERPHLLKEVL</sequence>
<dbReference type="SUPFAM" id="SSF48208">
    <property type="entry name" value="Six-hairpin glycosidases"/>
    <property type="match status" value="1"/>
</dbReference>
<proteinExistence type="predicted"/>
<accession>A0A316EG00</accession>
<evidence type="ECO:0008006" key="3">
    <source>
        <dbReference type="Google" id="ProtNLM"/>
    </source>
</evidence>
<dbReference type="PANTHER" id="PTHR31047:SF0">
    <property type="entry name" value="MEIOTICALLY UP-REGULATED GENE 157 PROTEIN"/>
    <property type="match status" value="1"/>
</dbReference>
<dbReference type="PANTHER" id="PTHR31047">
    <property type="entry name" value="MEIOTICALLY UP-REGULATED GENE 157 PROTEIN"/>
    <property type="match status" value="1"/>
</dbReference>
<dbReference type="EMBL" id="QGGO01000003">
    <property type="protein sequence ID" value="PWK28623.1"/>
    <property type="molecule type" value="Genomic_DNA"/>
</dbReference>
<dbReference type="PIRSF" id="PIRSF028846">
    <property type="entry name" value="UCP028846"/>
    <property type="match status" value="1"/>
</dbReference>
<dbReference type="SMART" id="SM01149">
    <property type="entry name" value="DUF1237"/>
    <property type="match status" value="1"/>
</dbReference>
<dbReference type="Proteomes" id="UP000245489">
    <property type="component" value="Unassembled WGS sequence"/>
</dbReference>
<dbReference type="AlphaFoldDB" id="A0A316EG00"/>
<dbReference type="OrthoDB" id="181472at2"/>
<dbReference type="Pfam" id="PF06824">
    <property type="entry name" value="Glyco_hydro_125"/>
    <property type="match status" value="1"/>
</dbReference>
<dbReference type="Gene3D" id="1.50.10.10">
    <property type="match status" value="1"/>
</dbReference>
<gene>
    <name evidence="1" type="ORF">LV89_00827</name>
</gene>
<evidence type="ECO:0000313" key="2">
    <source>
        <dbReference type="Proteomes" id="UP000245489"/>
    </source>
</evidence>
<organism evidence="1 2">
    <name type="scientific">Arcicella aurantiaca</name>
    <dbReference type="NCBI Taxonomy" id="591202"/>
    <lineage>
        <taxon>Bacteria</taxon>
        <taxon>Pseudomonadati</taxon>
        <taxon>Bacteroidota</taxon>
        <taxon>Cytophagia</taxon>
        <taxon>Cytophagales</taxon>
        <taxon>Flectobacillaceae</taxon>
        <taxon>Arcicella</taxon>
    </lineage>
</organism>